<dbReference type="EMBL" id="BMNL01000002">
    <property type="protein sequence ID" value="GGP20728.1"/>
    <property type="molecule type" value="Genomic_DNA"/>
</dbReference>
<reference evidence="1" key="2">
    <citation type="submission" date="2020-09" db="EMBL/GenBank/DDBJ databases">
        <authorList>
            <person name="Sun Q."/>
            <person name="Ohkuma M."/>
        </authorList>
    </citation>
    <scope>NUCLEOTIDE SEQUENCE</scope>
    <source>
        <strain evidence="1">JCM 10088</strain>
    </source>
</reference>
<dbReference type="SUPFAM" id="SSF47240">
    <property type="entry name" value="Ferritin-like"/>
    <property type="match status" value="1"/>
</dbReference>
<name>A0A830GVQ2_9CREN</name>
<comment type="caution">
    <text evidence="1">The sequence shown here is derived from an EMBL/GenBank/DDBJ whole genome shotgun (WGS) entry which is preliminary data.</text>
</comment>
<sequence length="137" mass="15454">MDPEVLKYLQELEEVESDGLEKLVKALSMLSGKEREVMLGVAFDALVHRELIRGIRNALSEYDRLVKARPGNPRPGSAAKVIEAHNSAELRSIELYSKLIDAKLSELVTEMLEAVRRNEEEHLVIEYTLVKGGRRGQ</sequence>
<gene>
    <name evidence="1" type="ORF">GCM10007981_09980</name>
</gene>
<keyword evidence="2" id="KW-1185">Reference proteome</keyword>
<evidence type="ECO:0000313" key="1">
    <source>
        <dbReference type="EMBL" id="GGP20728.1"/>
    </source>
</evidence>
<dbReference type="Proteomes" id="UP000610960">
    <property type="component" value="Unassembled WGS sequence"/>
</dbReference>
<dbReference type="RefSeq" id="WP_188596313.1">
    <property type="nucleotide sequence ID" value="NZ_BMNL01000002.1"/>
</dbReference>
<organism evidence="1 2">
    <name type="scientific">Thermocladium modestius</name>
    <dbReference type="NCBI Taxonomy" id="62609"/>
    <lineage>
        <taxon>Archaea</taxon>
        <taxon>Thermoproteota</taxon>
        <taxon>Thermoprotei</taxon>
        <taxon>Thermoproteales</taxon>
        <taxon>Thermoproteaceae</taxon>
        <taxon>Thermocladium</taxon>
    </lineage>
</organism>
<proteinExistence type="predicted"/>
<evidence type="ECO:0000313" key="2">
    <source>
        <dbReference type="Proteomes" id="UP000610960"/>
    </source>
</evidence>
<dbReference type="AlphaFoldDB" id="A0A830GVQ2"/>
<evidence type="ECO:0008006" key="3">
    <source>
        <dbReference type="Google" id="ProtNLM"/>
    </source>
</evidence>
<accession>A0A830GVQ2</accession>
<protein>
    <recommendedName>
        <fullName evidence="3">Ferritin-like domain-containing protein</fullName>
    </recommendedName>
</protein>
<reference evidence="1" key="1">
    <citation type="journal article" date="2014" name="Int. J. Syst. Evol. Microbiol.">
        <title>Complete genome sequence of Corynebacterium casei LMG S-19264T (=DSM 44701T), isolated from a smear-ripened cheese.</title>
        <authorList>
            <consortium name="US DOE Joint Genome Institute (JGI-PGF)"/>
            <person name="Walter F."/>
            <person name="Albersmeier A."/>
            <person name="Kalinowski J."/>
            <person name="Ruckert C."/>
        </authorList>
    </citation>
    <scope>NUCLEOTIDE SEQUENCE</scope>
    <source>
        <strain evidence="1">JCM 10088</strain>
    </source>
</reference>
<dbReference type="InterPro" id="IPR009078">
    <property type="entry name" value="Ferritin-like_SF"/>
</dbReference>